<dbReference type="EMBL" id="JAGGLV010000008">
    <property type="protein sequence ID" value="MBP2112801.1"/>
    <property type="molecule type" value="Genomic_DNA"/>
</dbReference>
<evidence type="ECO:0000313" key="10">
    <source>
        <dbReference type="Proteomes" id="UP000773462"/>
    </source>
</evidence>
<comment type="caution">
    <text evidence="9">The sequence shown here is derived from an EMBL/GenBank/DDBJ whole genome shotgun (WGS) entry which is preliminary data.</text>
</comment>
<dbReference type="Pfam" id="PF00672">
    <property type="entry name" value="HAMP"/>
    <property type="match status" value="1"/>
</dbReference>
<keyword evidence="4 9" id="KW-0808">Transferase</keyword>
<evidence type="ECO:0000256" key="5">
    <source>
        <dbReference type="ARBA" id="ARBA00022777"/>
    </source>
</evidence>
<dbReference type="InterPro" id="IPR036890">
    <property type="entry name" value="HATPase_C_sf"/>
</dbReference>
<evidence type="ECO:0000256" key="7">
    <source>
        <dbReference type="SAM" id="Phobius"/>
    </source>
</evidence>
<evidence type="ECO:0000256" key="6">
    <source>
        <dbReference type="ARBA" id="ARBA00023136"/>
    </source>
</evidence>
<evidence type="ECO:0000256" key="1">
    <source>
        <dbReference type="ARBA" id="ARBA00004651"/>
    </source>
</evidence>
<dbReference type="Gene3D" id="6.10.340.10">
    <property type="match status" value="1"/>
</dbReference>
<dbReference type="InterPro" id="IPR010559">
    <property type="entry name" value="Sig_transdc_His_kin_internal"/>
</dbReference>
<comment type="subcellular location">
    <subcellularLocation>
        <location evidence="1">Cell membrane</location>
        <topology evidence="1">Multi-pass membrane protein</topology>
    </subcellularLocation>
</comment>
<dbReference type="GO" id="GO:0004673">
    <property type="term" value="F:protein histidine kinase activity"/>
    <property type="evidence" value="ECO:0007669"/>
    <property type="project" value="UniProtKB-EC"/>
</dbReference>
<reference evidence="9 10" key="1">
    <citation type="submission" date="2021-03" db="EMBL/GenBank/DDBJ databases">
        <title>Genomic Encyclopedia of Type Strains, Phase IV (KMG-IV): sequencing the most valuable type-strain genomes for metagenomic binning, comparative biology and taxonomic classification.</title>
        <authorList>
            <person name="Goeker M."/>
        </authorList>
    </citation>
    <scope>NUCLEOTIDE SEQUENCE [LARGE SCALE GENOMIC DNA]</scope>
    <source>
        <strain evidence="9 10">DSM 101953</strain>
    </source>
</reference>
<keyword evidence="6 7" id="KW-0472">Membrane</keyword>
<proteinExistence type="predicted"/>
<dbReference type="InterPro" id="IPR003660">
    <property type="entry name" value="HAMP_dom"/>
</dbReference>
<dbReference type="PROSITE" id="PS50885">
    <property type="entry name" value="HAMP"/>
    <property type="match status" value="1"/>
</dbReference>
<dbReference type="Pfam" id="PF06580">
    <property type="entry name" value="His_kinase"/>
    <property type="match status" value="1"/>
</dbReference>
<keyword evidence="3" id="KW-0597">Phosphoprotein</keyword>
<protein>
    <submittedName>
        <fullName evidence="9">Two-component system sensor histidine kinase YesM</fullName>
        <ecNumber evidence="9">2.7.13.3</ecNumber>
    </submittedName>
</protein>
<evidence type="ECO:0000259" key="8">
    <source>
        <dbReference type="PROSITE" id="PS50885"/>
    </source>
</evidence>
<name>A0ABS4NRW1_9BACL</name>
<keyword evidence="7" id="KW-0812">Transmembrane</keyword>
<keyword evidence="2" id="KW-1003">Cell membrane</keyword>
<feature type="transmembrane region" description="Helical" evidence="7">
    <location>
        <begin position="15"/>
        <end position="37"/>
    </location>
</feature>
<dbReference type="RefSeq" id="WP_209874082.1">
    <property type="nucleotide sequence ID" value="NZ_JAGGLV010000008.1"/>
</dbReference>
<dbReference type="PANTHER" id="PTHR34220:SF7">
    <property type="entry name" value="SENSOR HISTIDINE KINASE YPDA"/>
    <property type="match status" value="1"/>
</dbReference>
<dbReference type="SMART" id="SM00304">
    <property type="entry name" value="HAMP"/>
    <property type="match status" value="1"/>
</dbReference>
<dbReference type="Gene3D" id="3.30.565.10">
    <property type="entry name" value="Histidine kinase-like ATPase, C-terminal domain"/>
    <property type="match status" value="1"/>
</dbReference>
<organism evidence="9 10">
    <name type="scientific">Paenibacillus silagei</name>
    <dbReference type="NCBI Taxonomy" id="1670801"/>
    <lineage>
        <taxon>Bacteria</taxon>
        <taxon>Bacillati</taxon>
        <taxon>Bacillota</taxon>
        <taxon>Bacilli</taxon>
        <taxon>Bacillales</taxon>
        <taxon>Paenibacillaceae</taxon>
        <taxon>Paenibacillus</taxon>
    </lineage>
</organism>
<gene>
    <name evidence="9" type="ORF">J2Z70_002955</name>
</gene>
<dbReference type="Pfam" id="PF02518">
    <property type="entry name" value="HATPase_c"/>
    <property type="match status" value="1"/>
</dbReference>
<keyword evidence="10" id="KW-1185">Reference proteome</keyword>
<feature type="transmembrane region" description="Helical" evidence="7">
    <location>
        <begin position="304"/>
        <end position="325"/>
    </location>
</feature>
<dbReference type="InterPro" id="IPR050640">
    <property type="entry name" value="Bact_2-comp_sensor_kinase"/>
</dbReference>
<evidence type="ECO:0000256" key="4">
    <source>
        <dbReference type="ARBA" id="ARBA00022679"/>
    </source>
</evidence>
<evidence type="ECO:0000313" key="9">
    <source>
        <dbReference type="EMBL" id="MBP2112801.1"/>
    </source>
</evidence>
<keyword evidence="5 9" id="KW-0418">Kinase</keyword>
<sequence length="617" mass="70911">MKWLTQFRNVLKQSIQFRLTCYFLLILLPLVAFSMFANVKSQRILEQELGERTLSAMNSALEFVDLTLKSIHNLSTLIATDTNLSALLSHQEKTLTSGAIMDFTRVMKELTNITMVNEYLSDTMIYHRPSNSLITTKLGLLHRESQGPEPWYGEALKANGASIYYLSERHEENLSGIPDPIYNRNQLIMMRLMDFYRGEQGENVLMLSISKNQLLRSLSHLLANSSSKVYLFDARERLIVSSAPAETLSFEWRDVQPGSVFVRETPETDEKNLILRVTSPRSGWSLLLIQPEREIYDKSRPLQIFAYCIIALSVLLAVWIAWFIYSGIASPISRLVSGMRQLRKGNLNIRLENGRQDELGYLTEAFNETASQQRHLIKDIYEQQLRMTKTELKFLQAQINPHFLYNTLDSIYWTAKNYEAEEISTMVLNLSNFFRLSLSKGQESFTVEETFKHLQYYVRIQQIRFAERFTVEYCASEDSQHLHILKLLLQPLVENAILHGLEKRKRGGALSIRTDVSNDRLIIQVTDNGRGIPGPRLMRIQQALARIRFGDYTAPPEKNSEFFALLNVQARITIYYGETAELKIVSGEGNGTTAIIDLPAERCREERGEPEHESHDC</sequence>
<dbReference type="SUPFAM" id="SSF158472">
    <property type="entry name" value="HAMP domain-like"/>
    <property type="match status" value="1"/>
</dbReference>
<accession>A0ABS4NRW1</accession>
<keyword evidence="7" id="KW-1133">Transmembrane helix</keyword>
<feature type="domain" description="HAMP" evidence="8">
    <location>
        <begin position="326"/>
        <end position="378"/>
    </location>
</feature>
<evidence type="ECO:0000256" key="3">
    <source>
        <dbReference type="ARBA" id="ARBA00022553"/>
    </source>
</evidence>
<dbReference type="PANTHER" id="PTHR34220">
    <property type="entry name" value="SENSOR HISTIDINE KINASE YPDA"/>
    <property type="match status" value="1"/>
</dbReference>
<dbReference type="SUPFAM" id="SSF55874">
    <property type="entry name" value="ATPase domain of HSP90 chaperone/DNA topoisomerase II/histidine kinase"/>
    <property type="match status" value="1"/>
</dbReference>
<dbReference type="CDD" id="cd06225">
    <property type="entry name" value="HAMP"/>
    <property type="match status" value="1"/>
</dbReference>
<dbReference type="Proteomes" id="UP000773462">
    <property type="component" value="Unassembled WGS sequence"/>
</dbReference>
<evidence type="ECO:0000256" key="2">
    <source>
        <dbReference type="ARBA" id="ARBA00022475"/>
    </source>
</evidence>
<dbReference type="EC" id="2.7.13.3" evidence="9"/>
<dbReference type="InterPro" id="IPR003594">
    <property type="entry name" value="HATPase_dom"/>
</dbReference>